<dbReference type="Pfam" id="PF18939">
    <property type="entry name" value="DUF5686"/>
    <property type="match status" value="1"/>
</dbReference>
<proteinExistence type="predicted"/>
<accession>A0A2X4PI86</accession>
<dbReference type="InterPro" id="IPR043741">
    <property type="entry name" value="DUF5686"/>
</dbReference>
<evidence type="ECO:0000313" key="2">
    <source>
        <dbReference type="Proteomes" id="UP000249300"/>
    </source>
</evidence>
<sequence>MVYFSIRAYFKKTRRHFYLLLFLVFFHSTWMLASETDSSCIYRPKLIAPRVYRLMPQAKSTAYGAYRCIDSLDARFAEKFGISSEIEDERGSTRQKFLDAGMAALFGYNFQLDSCWMLGVDGLGFAFPEVNSTDGIWCGYELIAAYKPRAGYALHVRGNAYYTTGRKKVVWHSYLGLHYAPERDGMLFLGLGQSSGGYNLLNGHQSYLLDYIEPALGNEPTRTYERDWLLLRNEIELNHWLGIDFTSTFEHRRPIVDSAWYGSHRAFCTELRLRFHPLANVQISPAGRAAYISPLGYRIPELSVAYRRAWPLGGDLPSSDYSRLEVMLRGTYDIDSRQYMHYALGAGAYIGKMWRSEQDLKYVSTANTVGFSQMSYRFQTITPARNLGERWLSIYLNYETSIFPLAKAMGRKGFPLDEAIHFKAIVSRYEEPPLLQEEHLRYLGKRETSVWTEYGYSLGIGDLMRVGFFLGFDRHRYSSLAFRVSVPLLQLYRFWGERD</sequence>
<organism evidence="1 2">
    <name type="scientific">Porphyromonas crevioricanis</name>
    <dbReference type="NCBI Taxonomy" id="393921"/>
    <lineage>
        <taxon>Bacteria</taxon>
        <taxon>Pseudomonadati</taxon>
        <taxon>Bacteroidota</taxon>
        <taxon>Bacteroidia</taxon>
        <taxon>Bacteroidales</taxon>
        <taxon>Porphyromonadaceae</taxon>
        <taxon>Porphyromonas</taxon>
    </lineage>
</organism>
<gene>
    <name evidence="1" type="ORF">NCTC12858_00194</name>
</gene>
<reference evidence="1 2" key="1">
    <citation type="submission" date="2018-06" db="EMBL/GenBank/DDBJ databases">
        <authorList>
            <consortium name="Pathogen Informatics"/>
            <person name="Doyle S."/>
        </authorList>
    </citation>
    <scope>NUCLEOTIDE SEQUENCE [LARGE SCALE GENOMIC DNA]</scope>
    <source>
        <strain evidence="1 2">NCTC12858</strain>
    </source>
</reference>
<dbReference type="RefSeq" id="WP_023940559.1">
    <property type="nucleotide sequence ID" value="NZ_LS483447.1"/>
</dbReference>
<evidence type="ECO:0000313" key="1">
    <source>
        <dbReference type="EMBL" id="SQH72380.1"/>
    </source>
</evidence>
<keyword evidence="2" id="KW-1185">Reference proteome</keyword>
<name>A0A2X4PI86_9PORP</name>
<protein>
    <recommendedName>
        <fullName evidence="3">Outer membrane protein/protective antigen OMA87</fullName>
    </recommendedName>
</protein>
<evidence type="ECO:0008006" key="3">
    <source>
        <dbReference type="Google" id="ProtNLM"/>
    </source>
</evidence>
<dbReference type="AlphaFoldDB" id="A0A2X4PI86"/>
<dbReference type="EMBL" id="LS483447">
    <property type="protein sequence ID" value="SQH72380.1"/>
    <property type="molecule type" value="Genomic_DNA"/>
</dbReference>
<dbReference type="Proteomes" id="UP000249300">
    <property type="component" value="Chromosome 1"/>
</dbReference>
<dbReference type="KEGG" id="pcre:NCTC12858_00194"/>